<keyword evidence="2 5" id="KW-0378">Hydrolase</keyword>
<dbReference type="PROSITE" id="PS00134">
    <property type="entry name" value="TRYPSIN_HIS"/>
    <property type="match status" value="1"/>
</dbReference>
<dbReference type="OrthoDB" id="5565075at2759"/>
<keyword evidence="8" id="KW-1185">Reference proteome</keyword>
<evidence type="ECO:0000259" key="7">
    <source>
        <dbReference type="PROSITE" id="PS50240"/>
    </source>
</evidence>
<keyword evidence="3 5" id="KW-0720">Serine protease</keyword>
<organism evidence="8 9">
    <name type="scientific">Chanos chanos</name>
    <name type="common">Milkfish</name>
    <name type="synonym">Mugil chanos</name>
    <dbReference type="NCBI Taxonomy" id="29144"/>
    <lineage>
        <taxon>Eukaryota</taxon>
        <taxon>Metazoa</taxon>
        <taxon>Chordata</taxon>
        <taxon>Craniata</taxon>
        <taxon>Vertebrata</taxon>
        <taxon>Euteleostomi</taxon>
        <taxon>Actinopterygii</taxon>
        <taxon>Neopterygii</taxon>
        <taxon>Teleostei</taxon>
        <taxon>Ostariophysi</taxon>
        <taxon>Gonorynchiformes</taxon>
        <taxon>Chanidae</taxon>
        <taxon>Chanos</taxon>
    </lineage>
</organism>
<keyword evidence="1 5" id="KW-0645">Protease</keyword>
<dbReference type="PRINTS" id="PR00722">
    <property type="entry name" value="CHYMOTRYPSIN"/>
</dbReference>
<feature type="chain" id="PRO_5026859849" evidence="6">
    <location>
        <begin position="22"/>
        <end position="269"/>
    </location>
</feature>
<dbReference type="Pfam" id="PF00089">
    <property type="entry name" value="Trypsin"/>
    <property type="match status" value="1"/>
</dbReference>
<dbReference type="AlphaFoldDB" id="A0A6J2VRI7"/>
<reference evidence="9" key="1">
    <citation type="submission" date="2025-08" db="UniProtKB">
        <authorList>
            <consortium name="RefSeq"/>
        </authorList>
    </citation>
    <scope>IDENTIFICATION</scope>
</reference>
<accession>A0A6J2VRI7</accession>
<dbReference type="GO" id="GO:0004252">
    <property type="term" value="F:serine-type endopeptidase activity"/>
    <property type="evidence" value="ECO:0007669"/>
    <property type="project" value="InterPro"/>
</dbReference>
<dbReference type="InterPro" id="IPR043504">
    <property type="entry name" value="Peptidase_S1_PA_chymotrypsin"/>
</dbReference>
<dbReference type="InterPro" id="IPR001314">
    <property type="entry name" value="Peptidase_S1A"/>
</dbReference>
<dbReference type="Proteomes" id="UP000504632">
    <property type="component" value="Chromosome 6"/>
</dbReference>
<dbReference type="InterPro" id="IPR033116">
    <property type="entry name" value="TRYPSIN_SER"/>
</dbReference>
<dbReference type="InParanoid" id="A0A6J2VRI7"/>
<dbReference type="InterPro" id="IPR018114">
    <property type="entry name" value="TRYPSIN_HIS"/>
</dbReference>
<evidence type="ECO:0000256" key="6">
    <source>
        <dbReference type="SAM" id="SignalP"/>
    </source>
</evidence>
<evidence type="ECO:0000256" key="1">
    <source>
        <dbReference type="ARBA" id="ARBA00022670"/>
    </source>
</evidence>
<dbReference type="GO" id="GO:0006508">
    <property type="term" value="P:proteolysis"/>
    <property type="evidence" value="ECO:0007669"/>
    <property type="project" value="UniProtKB-KW"/>
</dbReference>
<dbReference type="PROSITE" id="PS00135">
    <property type="entry name" value="TRYPSIN_SER"/>
    <property type="match status" value="1"/>
</dbReference>
<feature type="domain" description="Peptidase S1" evidence="7">
    <location>
        <begin position="29"/>
        <end position="267"/>
    </location>
</feature>
<evidence type="ECO:0000256" key="3">
    <source>
        <dbReference type="ARBA" id="ARBA00022825"/>
    </source>
</evidence>
<dbReference type="PANTHER" id="PTHR24271">
    <property type="entry name" value="KALLIKREIN-RELATED"/>
    <property type="match status" value="1"/>
</dbReference>
<name>A0A6J2VRI7_CHACN</name>
<dbReference type="PANTHER" id="PTHR24271:SF47">
    <property type="entry name" value="KALLIKREIN-1"/>
    <property type="match status" value="1"/>
</dbReference>
<dbReference type="InterPro" id="IPR001254">
    <property type="entry name" value="Trypsin_dom"/>
</dbReference>
<dbReference type="SUPFAM" id="SSF50494">
    <property type="entry name" value="Trypsin-like serine proteases"/>
    <property type="match status" value="1"/>
</dbReference>
<sequence>MMKTMMKNFILLLLLLSDVSTMDHVQKRVLNGVDCGPSEGKHYVLLVSTILKTSLCGGNLVSPKWVLTAAHCLEEKFNVILGKHGGSKKEVGPVYKKDAKIAELTNVQQDMALFELPVTSETGLTTIGLPTNCPAPNTETYRLMGWSSTKKKGSFKNAFKLDIPKHLQCADMKLQAECVPFTATEKQLIKYGQEKVICAKGEHGQKKGKVNAGGAAVSGDSGGSLVYNENGTPVLYGVTVEGHGDPEVESRFMDVCSFTEWIKTTAGIQ</sequence>
<evidence type="ECO:0000256" key="4">
    <source>
        <dbReference type="ARBA" id="ARBA00023157"/>
    </source>
</evidence>
<feature type="signal peptide" evidence="6">
    <location>
        <begin position="1"/>
        <end position="21"/>
    </location>
</feature>
<evidence type="ECO:0000256" key="2">
    <source>
        <dbReference type="ARBA" id="ARBA00022801"/>
    </source>
</evidence>
<dbReference type="SMART" id="SM00020">
    <property type="entry name" value="Tryp_SPc"/>
    <property type="match status" value="1"/>
</dbReference>
<protein>
    <submittedName>
        <fullName evidence="9">Cationic trypsin-like</fullName>
    </submittedName>
</protein>
<evidence type="ECO:0000313" key="8">
    <source>
        <dbReference type="Proteomes" id="UP000504632"/>
    </source>
</evidence>
<dbReference type="InterPro" id="IPR009003">
    <property type="entry name" value="Peptidase_S1_PA"/>
</dbReference>
<dbReference type="GO" id="GO:0030141">
    <property type="term" value="C:secretory granule"/>
    <property type="evidence" value="ECO:0007669"/>
    <property type="project" value="TreeGrafter"/>
</dbReference>
<evidence type="ECO:0000256" key="5">
    <source>
        <dbReference type="RuleBase" id="RU363034"/>
    </source>
</evidence>
<dbReference type="RefSeq" id="XP_030634578.1">
    <property type="nucleotide sequence ID" value="XM_030778718.1"/>
</dbReference>
<evidence type="ECO:0000313" key="9">
    <source>
        <dbReference type="RefSeq" id="XP_030634578.1"/>
    </source>
</evidence>
<gene>
    <name evidence="9" type="primary">LOC115815724</name>
</gene>
<proteinExistence type="predicted"/>
<dbReference type="PROSITE" id="PS50240">
    <property type="entry name" value="TRYPSIN_DOM"/>
    <property type="match status" value="1"/>
</dbReference>
<keyword evidence="6" id="KW-0732">Signal</keyword>
<dbReference type="Gene3D" id="2.40.10.10">
    <property type="entry name" value="Trypsin-like serine proteases"/>
    <property type="match status" value="1"/>
</dbReference>
<keyword evidence="4" id="KW-1015">Disulfide bond</keyword>
<dbReference type="GeneID" id="115815724"/>